<dbReference type="Gene3D" id="3.40.630.10">
    <property type="entry name" value="Zn peptidases"/>
    <property type="match status" value="1"/>
</dbReference>
<keyword evidence="1 4" id="KW-0378">Hydrolase</keyword>
<dbReference type="InterPro" id="IPR002933">
    <property type="entry name" value="Peptidase_M20"/>
</dbReference>
<dbReference type="SUPFAM" id="SSF55031">
    <property type="entry name" value="Bacterial exopeptidase dimerisation domain"/>
    <property type="match status" value="1"/>
</dbReference>
<organism evidence="4 5">
    <name type="scientific">Maribacter cobaltidurans</name>
    <dbReference type="NCBI Taxonomy" id="1178778"/>
    <lineage>
        <taxon>Bacteria</taxon>
        <taxon>Pseudomonadati</taxon>
        <taxon>Bacteroidota</taxon>
        <taxon>Flavobacteriia</taxon>
        <taxon>Flavobacteriales</taxon>
        <taxon>Flavobacteriaceae</taxon>
        <taxon>Maribacter</taxon>
    </lineage>
</organism>
<dbReference type="OrthoDB" id="9776731at2"/>
<dbReference type="GO" id="GO:0016787">
    <property type="term" value="F:hydrolase activity"/>
    <property type="evidence" value="ECO:0007669"/>
    <property type="project" value="UniProtKB-KW"/>
</dbReference>
<gene>
    <name evidence="4" type="ORF">CJ263_19315</name>
</gene>
<evidence type="ECO:0000313" key="4">
    <source>
        <dbReference type="EMBL" id="ASV32201.1"/>
    </source>
</evidence>
<evidence type="ECO:0000256" key="1">
    <source>
        <dbReference type="ARBA" id="ARBA00022801"/>
    </source>
</evidence>
<feature type="binding site" evidence="2">
    <location>
        <position position="95"/>
    </location>
    <ligand>
        <name>Mn(2+)</name>
        <dbReference type="ChEBI" id="CHEBI:29035"/>
        <label>2</label>
    </ligand>
</feature>
<dbReference type="Pfam" id="PF01546">
    <property type="entry name" value="Peptidase_M20"/>
    <property type="match status" value="1"/>
</dbReference>
<feature type="binding site" evidence="2">
    <location>
        <position position="128"/>
    </location>
    <ligand>
        <name>Mn(2+)</name>
        <dbReference type="ChEBI" id="CHEBI:29035"/>
        <label>2</label>
    </ligand>
</feature>
<dbReference type="Pfam" id="PF07687">
    <property type="entry name" value="M20_dimer"/>
    <property type="match status" value="1"/>
</dbReference>
<dbReference type="InterPro" id="IPR011650">
    <property type="entry name" value="Peptidase_M20_dimer"/>
</dbReference>
<keyword evidence="2" id="KW-0479">Metal-binding</keyword>
<dbReference type="AlphaFoldDB" id="A0A223V9Z9"/>
<dbReference type="InterPro" id="IPR017439">
    <property type="entry name" value="Amidohydrolase"/>
</dbReference>
<proteinExistence type="predicted"/>
<dbReference type="PANTHER" id="PTHR11014">
    <property type="entry name" value="PEPTIDASE M20 FAMILY MEMBER"/>
    <property type="match status" value="1"/>
</dbReference>
<reference evidence="4 5" key="1">
    <citation type="submission" date="2017-08" db="EMBL/GenBank/DDBJ databases">
        <title>The complete genome sequence of Maribacter sp. B1, isolated from deep-sea sediment.</title>
        <authorList>
            <person name="Wu Y.-H."/>
            <person name="Cheng H."/>
            <person name="Xu X.-W."/>
        </authorList>
    </citation>
    <scope>NUCLEOTIDE SEQUENCE [LARGE SCALE GENOMIC DNA]</scope>
    <source>
        <strain evidence="4 5">B1</strain>
    </source>
</reference>
<dbReference type="EMBL" id="CP022957">
    <property type="protein sequence ID" value="ASV32201.1"/>
    <property type="molecule type" value="Genomic_DNA"/>
</dbReference>
<sequence>MIAKVKELRKELHQHPECSGAEIETASRIKSFISKYHPTKILDNLGGNGLAAIYEYSDQGPTIAIRCELDALPIVEKNRFAHRSRNNGVSHKCGHDGHMAIVAGLIFWIKEQNFISGKIVLLFQPAEETGKGAAKVLADSRFSELKIDYIFALHNIPGVPLHTIIYTKQGFSAEVQSLAVYLKGKESHASEPENGINPSTAIAEITTKLKELGLDDPNEDNFAILTPIHILMGQKSYGISPANGEIHYTIRTWSPERMQKLKLEIENVCKQICHSNSLEYKIDWFEYFPASINNDHCNTLVQSAIKNNKLKAIARTYPFRFGEDFGWYSRSYKVAMFGLGAGMHTPALHHSDYDFPDELLTTGMDMFKAIIAETLNSSN</sequence>
<evidence type="ECO:0000259" key="3">
    <source>
        <dbReference type="Pfam" id="PF07687"/>
    </source>
</evidence>
<evidence type="ECO:0000313" key="5">
    <source>
        <dbReference type="Proteomes" id="UP000215244"/>
    </source>
</evidence>
<feature type="binding site" evidence="2">
    <location>
        <position position="349"/>
    </location>
    <ligand>
        <name>Mn(2+)</name>
        <dbReference type="ChEBI" id="CHEBI:29035"/>
        <label>2</label>
    </ligand>
</feature>
<keyword evidence="2" id="KW-0464">Manganese</keyword>
<dbReference type="Gene3D" id="3.30.70.360">
    <property type="match status" value="1"/>
</dbReference>
<feature type="domain" description="Peptidase M20 dimerisation" evidence="3">
    <location>
        <begin position="180"/>
        <end position="273"/>
    </location>
</feature>
<accession>A0A223V9Z9</accession>
<dbReference type="GO" id="GO:0046872">
    <property type="term" value="F:metal ion binding"/>
    <property type="evidence" value="ECO:0007669"/>
    <property type="project" value="UniProtKB-KW"/>
</dbReference>
<feature type="binding site" evidence="2">
    <location>
        <position position="154"/>
    </location>
    <ligand>
        <name>Mn(2+)</name>
        <dbReference type="ChEBI" id="CHEBI:29035"/>
        <label>2</label>
    </ligand>
</feature>
<dbReference type="KEGG" id="marb:CJ263_19315"/>
<dbReference type="PANTHER" id="PTHR11014:SF169">
    <property type="entry name" value="CLAN MH, FAMILY M20, PEPTIDASE T-LIKE METALLOPEPTIDASE"/>
    <property type="match status" value="1"/>
</dbReference>
<dbReference type="RefSeq" id="WP_094998774.1">
    <property type="nucleotide sequence ID" value="NZ_BMJL01000008.1"/>
</dbReference>
<comment type="cofactor">
    <cofactor evidence="2">
        <name>Mn(2+)</name>
        <dbReference type="ChEBI" id="CHEBI:29035"/>
    </cofactor>
    <text evidence="2">The Mn(2+) ion enhances activity.</text>
</comment>
<dbReference type="Proteomes" id="UP000215244">
    <property type="component" value="Chromosome"/>
</dbReference>
<dbReference type="NCBIfam" id="TIGR01891">
    <property type="entry name" value="amidohydrolases"/>
    <property type="match status" value="1"/>
</dbReference>
<protein>
    <submittedName>
        <fullName evidence="4">Amidohydrolase</fullName>
    </submittedName>
</protein>
<feature type="binding site" evidence="2">
    <location>
        <position position="93"/>
    </location>
    <ligand>
        <name>Mn(2+)</name>
        <dbReference type="ChEBI" id="CHEBI:29035"/>
        <label>2</label>
    </ligand>
</feature>
<dbReference type="PIRSF" id="PIRSF005962">
    <property type="entry name" value="Pept_M20D_amidohydro"/>
    <property type="match status" value="1"/>
</dbReference>
<dbReference type="InterPro" id="IPR036264">
    <property type="entry name" value="Bact_exopeptidase_dim_dom"/>
</dbReference>
<keyword evidence="5" id="KW-1185">Reference proteome</keyword>
<evidence type="ECO:0000256" key="2">
    <source>
        <dbReference type="PIRSR" id="PIRSR005962-1"/>
    </source>
</evidence>
<dbReference type="SUPFAM" id="SSF53187">
    <property type="entry name" value="Zn-dependent exopeptidases"/>
    <property type="match status" value="1"/>
</dbReference>
<name>A0A223V9Z9_9FLAO</name>